<feature type="non-terminal residue" evidence="1">
    <location>
        <position position="1"/>
    </location>
</feature>
<evidence type="ECO:0000313" key="1">
    <source>
        <dbReference type="EMBL" id="CAG7722114.1"/>
    </source>
</evidence>
<comment type="caution">
    <text evidence="1">The sequence shown here is derived from an EMBL/GenBank/DDBJ whole genome shotgun (WGS) entry which is preliminary data.</text>
</comment>
<keyword evidence="2" id="KW-1185">Reference proteome</keyword>
<name>A0A8J2JUN4_9HEXA</name>
<reference evidence="1" key="1">
    <citation type="submission" date="2021-06" db="EMBL/GenBank/DDBJ databases">
        <authorList>
            <person name="Hodson N. C."/>
            <person name="Mongue J. A."/>
            <person name="Jaron S. K."/>
        </authorList>
    </citation>
    <scope>NUCLEOTIDE SEQUENCE</scope>
</reference>
<dbReference type="Proteomes" id="UP000708208">
    <property type="component" value="Unassembled WGS sequence"/>
</dbReference>
<proteinExistence type="predicted"/>
<feature type="non-terminal residue" evidence="1">
    <location>
        <position position="29"/>
    </location>
</feature>
<evidence type="ECO:0000313" key="2">
    <source>
        <dbReference type="Proteomes" id="UP000708208"/>
    </source>
</evidence>
<sequence>EDIAKDPQLQSFIEIETQRQRFQQLVHGL</sequence>
<accession>A0A8J2JUN4</accession>
<protein>
    <submittedName>
        <fullName evidence="1">Uncharacterized protein</fullName>
    </submittedName>
</protein>
<organism evidence="1 2">
    <name type="scientific">Allacma fusca</name>
    <dbReference type="NCBI Taxonomy" id="39272"/>
    <lineage>
        <taxon>Eukaryota</taxon>
        <taxon>Metazoa</taxon>
        <taxon>Ecdysozoa</taxon>
        <taxon>Arthropoda</taxon>
        <taxon>Hexapoda</taxon>
        <taxon>Collembola</taxon>
        <taxon>Symphypleona</taxon>
        <taxon>Sminthuridae</taxon>
        <taxon>Allacma</taxon>
    </lineage>
</organism>
<gene>
    <name evidence="1" type="ORF">AFUS01_LOCUS11284</name>
</gene>
<dbReference type="EMBL" id="CAJVCH010086230">
    <property type="protein sequence ID" value="CAG7722114.1"/>
    <property type="molecule type" value="Genomic_DNA"/>
</dbReference>
<dbReference type="AlphaFoldDB" id="A0A8J2JUN4"/>